<dbReference type="InterPro" id="IPR036873">
    <property type="entry name" value="Rhodanese-like_dom_sf"/>
</dbReference>
<feature type="domain" description="Rhodanese" evidence="4">
    <location>
        <begin position="330"/>
        <end position="446"/>
    </location>
</feature>
<sequence length="497" mass="52818">MASHTNPAIRRFFGTGARAGALTVAGVLALSGCGDEADNKTVTEYMNGTSDPVNYNDPSTVDRPTGVDSYAESASVIPDTDFAAKSGSPSLQSPADIAQESDADYSNNTNGLITAGTLEAWMNDWPAGNKPSGFSGDLVILEVADGGNYDDDGNWTGGGTYFQQNTGNGDGNNVRTYVVSHMDVRENRNNGVMDSVAMVPSESGINNFMAKYNIDPTSDMVVVAMGKGGGFANMQMGRVWYALRYWGAPAENLAMLNGGAQYHASQGDLSSVQENTDPSTVVTGHYNPSIADGSVATAPTPAADLPEANMDLMISYEGLLKMVAESEGVPSGGYLLWDARSAEEYYGLENQGRGYAFEGHVRTAENLPYGELLVADEGYRYLSKPALQSKLDGLGYEDGQTVITYCVTTYRAMITGIASGVVLGKPTRFYDGAWMQWGKMAYHQNKEGTYNLASDSPWRADIPEASRWINYDPDADDSGGSSGGDDGDVAVPEQGCG</sequence>
<evidence type="ECO:0000256" key="3">
    <source>
        <dbReference type="SAM" id="MobiDB-lite"/>
    </source>
</evidence>
<keyword evidence="2" id="KW-0677">Repeat</keyword>
<gene>
    <name evidence="5" type="ORF">SAMN05661077_0486</name>
</gene>
<dbReference type="GO" id="GO:0004792">
    <property type="term" value="F:thiosulfate-cyanide sulfurtransferase activity"/>
    <property type="evidence" value="ECO:0007669"/>
    <property type="project" value="TreeGrafter"/>
</dbReference>
<dbReference type="PANTHER" id="PTHR11364">
    <property type="entry name" value="THIOSULFATE SULFERTANSFERASE"/>
    <property type="match status" value="1"/>
</dbReference>
<dbReference type="PANTHER" id="PTHR11364:SF27">
    <property type="entry name" value="SULFURTRANSFERASE"/>
    <property type="match status" value="1"/>
</dbReference>
<dbReference type="Pfam" id="PF00581">
    <property type="entry name" value="Rhodanese"/>
    <property type="match status" value="1"/>
</dbReference>
<reference evidence="6" key="1">
    <citation type="submission" date="2016-10" db="EMBL/GenBank/DDBJ databases">
        <authorList>
            <person name="Varghese N."/>
        </authorList>
    </citation>
    <scope>NUCLEOTIDE SEQUENCE [LARGE SCALE GENOMIC DNA]</scope>
    <source>
        <strain evidence="6">HL 19</strain>
    </source>
</reference>
<dbReference type="SUPFAM" id="SSF52821">
    <property type="entry name" value="Rhodanese/Cell cycle control phosphatase"/>
    <property type="match status" value="1"/>
</dbReference>
<proteinExistence type="predicted"/>
<organism evidence="5 6">
    <name type="scientific">Thiohalorhabdus denitrificans</name>
    <dbReference type="NCBI Taxonomy" id="381306"/>
    <lineage>
        <taxon>Bacteria</taxon>
        <taxon>Pseudomonadati</taxon>
        <taxon>Pseudomonadota</taxon>
        <taxon>Gammaproteobacteria</taxon>
        <taxon>Thiohalorhabdales</taxon>
        <taxon>Thiohalorhabdaceae</taxon>
        <taxon>Thiohalorhabdus</taxon>
    </lineage>
</organism>
<dbReference type="Gene3D" id="3.40.250.10">
    <property type="entry name" value="Rhodanese-like domain"/>
    <property type="match status" value="2"/>
</dbReference>
<evidence type="ECO:0000259" key="4">
    <source>
        <dbReference type="PROSITE" id="PS50206"/>
    </source>
</evidence>
<evidence type="ECO:0000313" key="6">
    <source>
        <dbReference type="Proteomes" id="UP000183104"/>
    </source>
</evidence>
<keyword evidence="6" id="KW-1185">Reference proteome</keyword>
<dbReference type="AlphaFoldDB" id="A0A1G5APM1"/>
<name>A0A1G5APM1_9GAMM</name>
<keyword evidence="5" id="KW-0670">Pyruvate</keyword>
<dbReference type="STRING" id="381306.AN478_11885"/>
<dbReference type="Proteomes" id="UP000183104">
    <property type="component" value="Unassembled WGS sequence"/>
</dbReference>
<dbReference type="RefSeq" id="WP_054966843.1">
    <property type="nucleotide sequence ID" value="NZ_FMUN01000001.1"/>
</dbReference>
<accession>A0A1G5APM1</accession>
<dbReference type="OrthoDB" id="9781034at2"/>
<dbReference type="EMBL" id="FMUN01000001">
    <property type="protein sequence ID" value="SCX79853.1"/>
    <property type="molecule type" value="Genomic_DNA"/>
</dbReference>
<keyword evidence="1 5" id="KW-0808">Transferase</keyword>
<evidence type="ECO:0000313" key="5">
    <source>
        <dbReference type="EMBL" id="SCX79853.1"/>
    </source>
</evidence>
<protein>
    <submittedName>
        <fullName evidence="5">3-mercaptopyruvate sulfurtransferase SseA, contains two rhodanese domains</fullName>
    </submittedName>
</protein>
<feature type="region of interest" description="Disordered" evidence="3">
    <location>
        <begin position="469"/>
        <end position="497"/>
    </location>
</feature>
<dbReference type="InterPro" id="IPR045078">
    <property type="entry name" value="TST/MPST-like"/>
</dbReference>
<evidence type="ECO:0000256" key="1">
    <source>
        <dbReference type="ARBA" id="ARBA00022679"/>
    </source>
</evidence>
<evidence type="ECO:0000256" key="2">
    <source>
        <dbReference type="ARBA" id="ARBA00022737"/>
    </source>
</evidence>
<dbReference type="InterPro" id="IPR001763">
    <property type="entry name" value="Rhodanese-like_dom"/>
</dbReference>
<dbReference type="PROSITE" id="PS50206">
    <property type="entry name" value="RHODANESE_3"/>
    <property type="match status" value="1"/>
</dbReference>